<dbReference type="InterPro" id="IPR000477">
    <property type="entry name" value="RT_dom"/>
</dbReference>
<dbReference type="PANTHER" id="PTHR31635">
    <property type="entry name" value="REVERSE TRANSCRIPTASE DOMAIN-CONTAINING PROTEIN-RELATED"/>
    <property type="match status" value="1"/>
</dbReference>
<name>A0A2G9SJY1_AQUCT</name>
<evidence type="ECO:0000313" key="2">
    <source>
        <dbReference type="EMBL" id="PIO40408.1"/>
    </source>
</evidence>
<evidence type="ECO:0000313" key="3">
    <source>
        <dbReference type="Proteomes" id="UP000228934"/>
    </source>
</evidence>
<dbReference type="AlphaFoldDB" id="A0A2G9SJY1"/>
<dbReference type="PANTHER" id="PTHR31635:SF196">
    <property type="entry name" value="REVERSE TRANSCRIPTASE DOMAIN-CONTAINING PROTEIN-RELATED"/>
    <property type="match status" value="1"/>
</dbReference>
<accession>A0A2G9SJY1</accession>
<keyword evidence="3" id="KW-1185">Reference proteome</keyword>
<reference evidence="3" key="1">
    <citation type="journal article" date="2017" name="Nat. Commun.">
        <title>The North American bullfrog draft genome provides insight into hormonal regulation of long noncoding RNA.</title>
        <authorList>
            <person name="Hammond S.A."/>
            <person name="Warren R.L."/>
            <person name="Vandervalk B.P."/>
            <person name="Kucuk E."/>
            <person name="Khan H."/>
            <person name="Gibb E.A."/>
            <person name="Pandoh P."/>
            <person name="Kirk H."/>
            <person name="Zhao Y."/>
            <person name="Jones M."/>
            <person name="Mungall A.J."/>
            <person name="Coope R."/>
            <person name="Pleasance S."/>
            <person name="Moore R.A."/>
            <person name="Holt R.A."/>
            <person name="Round J.M."/>
            <person name="Ohora S."/>
            <person name="Walle B.V."/>
            <person name="Veldhoen N."/>
            <person name="Helbing C.C."/>
            <person name="Birol I."/>
        </authorList>
    </citation>
    <scope>NUCLEOTIDE SEQUENCE [LARGE SCALE GENOMIC DNA]</scope>
</reference>
<dbReference type="OrthoDB" id="9909066at2759"/>
<dbReference type="EMBL" id="KV923628">
    <property type="protein sequence ID" value="PIO40408.1"/>
    <property type="molecule type" value="Genomic_DNA"/>
</dbReference>
<dbReference type="InterPro" id="IPR043502">
    <property type="entry name" value="DNA/RNA_pol_sf"/>
</dbReference>
<protein>
    <recommendedName>
        <fullName evidence="1">Reverse transcriptase domain-containing protein</fullName>
    </recommendedName>
</protein>
<dbReference type="PROSITE" id="PS50878">
    <property type="entry name" value="RT_POL"/>
    <property type="match status" value="1"/>
</dbReference>
<dbReference type="Proteomes" id="UP000228934">
    <property type="component" value="Unassembled WGS sequence"/>
</dbReference>
<dbReference type="Pfam" id="PF00078">
    <property type="entry name" value="RVT_1"/>
    <property type="match status" value="1"/>
</dbReference>
<dbReference type="SUPFAM" id="SSF56672">
    <property type="entry name" value="DNA/RNA polymerases"/>
    <property type="match status" value="1"/>
</dbReference>
<proteinExistence type="predicted"/>
<feature type="domain" description="Reverse transcriptase" evidence="1">
    <location>
        <begin position="1"/>
        <end position="174"/>
    </location>
</feature>
<organism evidence="2 3">
    <name type="scientific">Aquarana catesbeiana</name>
    <name type="common">American bullfrog</name>
    <name type="synonym">Rana catesbeiana</name>
    <dbReference type="NCBI Taxonomy" id="8400"/>
    <lineage>
        <taxon>Eukaryota</taxon>
        <taxon>Metazoa</taxon>
        <taxon>Chordata</taxon>
        <taxon>Craniata</taxon>
        <taxon>Vertebrata</taxon>
        <taxon>Euteleostomi</taxon>
        <taxon>Amphibia</taxon>
        <taxon>Batrachia</taxon>
        <taxon>Anura</taxon>
        <taxon>Neobatrachia</taxon>
        <taxon>Ranoidea</taxon>
        <taxon>Ranidae</taxon>
        <taxon>Aquarana</taxon>
    </lineage>
</organism>
<sequence length="263" mass="29517">MESPITEEEVLGVIKDLRKGSAPGPDGLSIPYYKSFGHILAPHLTSFFNSKTNIMRGTRQGCPLSPLIFAIVIETLAIAVRHNTDIKGVICGDQTHKCGLFADDILLFLTSPLTTLPNLCLMLEKFAKISGLEVNFSKSQALNVSLPPQTISSIKQSFKFKWSDTSICYLGITLTAKTETLYTHNYPPLFKKLEADLVQWSKHELSWLGRINSIKMTLLPRLLYFFRSLPIPIKKENLSEVKSTERKQQTEITLGALDWKCTL</sequence>
<gene>
    <name evidence="2" type="ORF">AB205_0134110</name>
</gene>
<evidence type="ECO:0000259" key="1">
    <source>
        <dbReference type="PROSITE" id="PS50878"/>
    </source>
</evidence>